<dbReference type="EMBL" id="CP015772">
    <property type="protein sequence ID" value="ANH80858.1"/>
    <property type="molecule type" value="Genomic_DNA"/>
</dbReference>
<dbReference type="InterPro" id="IPR018060">
    <property type="entry name" value="HTH_AraC"/>
</dbReference>
<proteinExistence type="predicted"/>
<dbReference type="GO" id="GO:0043565">
    <property type="term" value="F:sequence-specific DNA binding"/>
    <property type="evidence" value="ECO:0007669"/>
    <property type="project" value="InterPro"/>
</dbReference>
<keyword evidence="3" id="KW-0804">Transcription</keyword>
<dbReference type="SUPFAM" id="SSF46689">
    <property type="entry name" value="Homeodomain-like"/>
    <property type="match status" value="1"/>
</dbReference>
<dbReference type="GO" id="GO:0003700">
    <property type="term" value="F:DNA-binding transcription factor activity"/>
    <property type="evidence" value="ECO:0007669"/>
    <property type="project" value="InterPro"/>
</dbReference>
<protein>
    <submittedName>
        <fullName evidence="5">AraC family transcriptional regulator</fullName>
    </submittedName>
</protein>
<dbReference type="OrthoDB" id="1096411at2"/>
<feature type="domain" description="HTH araC/xylS-type" evidence="4">
    <location>
        <begin position="198"/>
        <end position="296"/>
    </location>
</feature>
<sequence>MVKEKRTIHEYHLNRNQPDKPQFAIHDLNSYLKRNMGDATRPHIHSFYQIIWFKSGNGSHFVDFKKYEVYKNALFFIEKNQVHYFDQNACYNGVLIHFNETFLVQKDNKTDFFLKCSIFNNPYQQPSCCIDSHIGSVLDEYIRQMTRELQQEETFGKEELLRACLKSLLIQVQRKKNELEKIESRDPFARDNKRAQLIRLVNLVEEHYNKALAVSEYAKLLCISPRTLSDITRQLLNKTPSQMVQERIILEAQRLLLHSSQNINQIGYHLGFEDPSYFVKYFKKHTGMAPSEFRKSVS</sequence>
<evidence type="ECO:0000259" key="4">
    <source>
        <dbReference type="PROSITE" id="PS01124"/>
    </source>
</evidence>
<evidence type="ECO:0000313" key="5">
    <source>
        <dbReference type="EMBL" id="ANH80858.1"/>
    </source>
</evidence>
<dbReference type="InterPro" id="IPR037923">
    <property type="entry name" value="HTH-like"/>
</dbReference>
<dbReference type="PANTHER" id="PTHR43280:SF32">
    <property type="entry name" value="TRANSCRIPTIONAL REGULATORY PROTEIN"/>
    <property type="match status" value="1"/>
</dbReference>
<dbReference type="Pfam" id="PF12833">
    <property type="entry name" value="HTH_18"/>
    <property type="match status" value="1"/>
</dbReference>
<evidence type="ECO:0000256" key="1">
    <source>
        <dbReference type="ARBA" id="ARBA00023015"/>
    </source>
</evidence>
<evidence type="ECO:0000256" key="3">
    <source>
        <dbReference type="ARBA" id="ARBA00023163"/>
    </source>
</evidence>
<dbReference type="SUPFAM" id="SSF51215">
    <property type="entry name" value="Regulatory protein AraC"/>
    <property type="match status" value="1"/>
</dbReference>
<dbReference type="AlphaFoldDB" id="A0A1A9HZN0"/>
<accession>A0A1A9HZN0</accession>
<gene>
    <name evidence="5" type="ORF">A8C56_07575</name>
</gene>
<evidence type="ECO:0000256" key="2">
    <source>
        <dbReference type="ARBA" id="ARBA00023125"/>
    </source>
</evidence>
<dbReference type="InterPro" id="IPR003313">
    <property type="entry name" value="AraC-bd"/>
</dbReference>
<dbReference type="Gene3D" id="2.60.120.10">
    <property type="entry name" value="Jelly Rolls"/>
    <property type="match status" value="1"/>
</dbReference>
<dbReference type="PRINTS" id="PR00032">
    <property type="entry name" value="HTHARAC"/>
</dbReference>
<dbReference type="InterPro" id="IPR014710">
    <property type="entry name" value="RmlC-like_jellyroll"/>
</dbReference>
<name>A0A1A9HZN0_9BACT</name>
<dbReference type="KEGG" id="nia:A8C56_07575"/>
<organism evidence="5 6">
    <name type="scientific">Niabella ginsenosidivorans</name>
    <dbReference type="NCBI Taxonomy" id="1176587"/>
    <lineage>
        <taxon>Bacteria</taxon>
        <taxon>Pseudomonadati</taxon>
        <taxon>Bacteroidota</taxon>
        <taxon>Chitinophagia</taxon>
        <taxon>Chitinophagales</taxon>
        <taxon>Chitinophagaceae</taxon>
        <taxon>Niabella</taxon>
    </lineage>
</organism>
<dbReference type="RefSeq" id="WP_067754064.1">
    <property type="nucleotide sequence ID" value="NZ_CP015772.1"/>
</dbReference>
<dbReference type="InterPro" id="IPR020449">
    <property type="entry name" value="Tscrpt_reg_AraC-type_HTH"/>
</dbReference>
<evidence type="ECO:0000313" key="6">
    <source>
        <dbReference type="Proteomes" id="UP000077667"/>
    </source>
</evidence>
<dbReference type="Pfam" id="PF02311">
    <property type="entry name" value="AraC_binding"/>
    <property type="match status" value="1"/>
</dbReference>
<dbReference type="STRING" id="1176587.A8C56_07575"/>
<keyword evidence="2" id="KW-0238">DNA-binding</keyword>
<keyword evidence="6" id="KW-1185">Reference proteome</keyword>
<dbReference type="PROSITE" id="PS01124">
    <property type="entry name" value="HTH_ARAC_FAMILY_2"/>
    <property type="match status" value="1"/>
</dbReference>
<dbReference type="SMART" id="SM00342">
    <property type="entry name" value="HTH_ARAC"/>
    <property type="match status" value="1"/>
</dbReference>
<dbReference type="PANTHER" id="PTHR43280">
    <property type="entry name" value="ARAC-FAMILY TRANSCRIPTIONAL REGULATOR"/>
    <property type="match status" value="1"/>
</dbReference>
<dbReference type="InterPro" id="IPR009057">
    <property type="entry name" value="Homeodomain-like_sf"/>
</dbReference>
<reference evidence="5 6" key="1">
    <citation type="submission" date="2016-05" db="EMBL/GenBank/DDBJ databases">
        <title>Niabella ginsenosidivorans BS26 whole genome sequencing.</title>
        <authorList>
            <person name="Im W.T."/>
            <person name="Siddiqi M.Z."/>
        </authorList>
    </citation>
    <scope>NUCLEOTIDE SEQUENCE [LARGE SCALE GENOMIC DNA]</scope>
    <source>
        <strain evidence="5 6">BS26</strain>
    </source>
</reference>
<dbReference type="Proteomes" id="UP000077667">
    <property type="component" value="Chromosome"/>
</dbReference>
<dbReference type="Gene3D" id="1.10.10.60">
    <property type="entry name" value="Homeodomain-like"/>
    <property type="match status" value="1"/>
</dbReference>
<keyword evidence="1" id="KW-0805">Transcription regulation</keyword>